<keyword evidence="1" id="KW-0175">Coiled coil</keyword>
<feature type="coiled-coil region" evidence="1">
    <location>
        <begin position="80"/>
        <end position="142"/>
    </location>
</feature>
<dbReference type="AlphaFoldDB" id="A0A7J9FUW6"/>
<dbReference type="PANTHER" id="PTHR48200">
    <property type="entry name" value="PROTEIN, PUTATIVE-RELATED"/>
    <property type="match status" value="1"/>
</dbReference>
<gene>
    <name evidence="2" type="ORF">Gotri_025209</name>
</gene>
<dbReference type="EMBL" id="JABEZW010228729">
    <property type="protein sequence ID" value="MBA0788948.1"/>
    <property type="molecule type" value="Genomic_DNA"/>
</dbReference>
<organism evidence="2 3">
    <name type="scientific">Gossypium trilobum</name>
    <dbReference type="NCBI Taxonomy" id="34281"/>
    <lineage>
        <taxon>Eukaryota</taxon>
        <taxon>Viridiplantae</taxon>
        <taxon>Streptophyta</taxon>
        <taxon>Embryophyta</taxon>
        <taxon>Tracheophyta</taxon>
        <taxon>Spermatophyta</taxon>
        <taxon>Magnoliopsida</taxon>
        <taxon>eudicotyledons</taxon>
        <taxon>Gunneridae</taxon>
        <taxon>Pentapetalae</taxon>
        <taxon>rosids</taxon>
        <taxon>malvids</taxon>
        <taxon>Malvales</taxon>
        <taxon>Malvaceae</taxon>
        <taxon>Malvoideae</taxon>
        <taxon>Gossypium</taxon>
    </lineage>
</organism>
<evidence type="ECO:0000313" key="2">
    <source>
        <dbReference type="EMBL" id="MBA0788948.1"/>
    </source>
</evidence>
<dbReference type="Proteomes" id="UP000593568">
    <property type="component" value="Unassembled WGS sequence"/>
</dbReference>
<feature type="non-terminal residue" evidence="2">
    <location>
        <position position="1"/>
    </location>
</feature>
<name>A0A7J9FUW6_9ROSI</name>
<proteinExistence type="predicted"/>
<dbReference type="PANTHER" id="PTHR48200:SF1">
    <property type="entry name" value="AMINOTRANSFERASE-LIKE PLANT MOBILE DOMAIN-CONTAINING PROTEIN"/>
    <property type="match status" value="1"/>
</dbReference>
<reference evidence="2 3" key="1">
    <citation type="journal article" date="2019" name="Genome Biol. Evol.">
        <title>Insights into the evolution of the New World diploid cottons (Gossypium, subgenus Houzingenia) based on genome sequencing.</title>
        <authorList>
            <person name="Grover C.E."/>
            <person name="Arick M.A. 2nd"/>
            <person name="Thrash A."/>
            <person name="Conover J.L."/>
            <person name="Sanders W.S."/>
            <person name="Peterson D.G."/>
            <person name="Frelichowski J.E."/>
            <person name="Scheffler J.A."/>
            <person name="Scheffler B.E."/>
            <person name="Wendel J.F."/>
        </authorList>
    </citation>
    <scope>NUCLEOTIDE SEQUENCE [LARGE SCALE GENOMIC DNA]</scope>
    <source>
        <strain evidence="2">8</strain>
        <tissue evidence="2">Leaf</tissue>
    </source>
</reference>
<sequence>MILRRKDGWQCFRIFKRRISNGELLGCFQLRSYIDVTTTSEYIGWWGRRINVNIPGPSQEDSQPTGKHLRVVSFELEIIRQDFERRNLELEKKIEQMEEEKMNLRLDMDEAQMRNETLEKSLSESRNEKGELKARVAKLEKTLYQYRNHNSAMEIRASLDRI</sequence>
<protein>
    <submittedName>
        <fullName evidence="2">Uncharacterized protein</fullName>
    </submittedName>
</protein>
<accession>A0A7J9FUW6</accession>
<evidence type="ECO:0000256" key="1">
    <source>
        <dbReference type="SAM" id="Coils"/>
    </source>
</evidence>
<evidence type="ECO:0000313" key="3">
    <source>
        <dbReference type="Proteomes" id="UP000593568"/>
    </source>
</evidence>
<comment type="caution">
    <text evidence="2">The sequence shown here is derived from an EMBL/GenBank/DDBJ whole genome shotgun (WGS) entry which is preliminary data.</text>
</comment>
<keyword evidence="3" id="KW-1185">Reference proteome</keyword>